<dbReference type="Pfam" id="PF08424">
    <property type="entry name" value="NRDE-2"/>
    <property type="match status" value="1"/>
</dbReference>
<evidence type="ECO:0000256" key="4">
    <source>
        <dbReference type="SAM" id="MobiDB-lite"/>
    </source>
</evidence>
<comment type="similarity">
    <text evidence="2">Belongs to the NRDE2 family.</text>
</comment>
<keyword evidence="6" id="KW-1185">Reference proteome</keyword>
<feature type="compositionally biased region" description="Acidic residues" evidence="4">
    <location>
        <begin position="840"/>
        <end position="864"/>
    </location>
</feature>
<comment type="subcellular location">
    <subcellularLocation>
        <location evidence="1">Nucleus</location>
    </subcellularLocation>
</comment>
<evidence type="ECO:0000313" key="5">
    <source>
        <dbReference type="EMBL" id="KAF9518245.1"/>
    </source>
</evidence>
<evidence type="ECO:0000256" key="3">
    <source>
        <dbReference type="ARBA" id="ARBA00023242"/>
    </source>
</evidence>
<dbReference type="AlphaFoldDB" id="A0A9P6E1B8"/>
<dbReference type="SUPFAM" id="SSF48452">
    <property type="entry name" value="TPR-like"/>
    <property type="match status" value="1"/>
</dbReference>
<dbReference type="EMBL" id="MU128926">
    <property type="protein sequence ID" value="KAF9518245.1"/>
    <property type="molecule type" value="Genomic_DNA"/>
</dbReference>
<dbReference type="Gene3D" id="1.25.40.10">
    <property type="entry name" value="Tetratricopeptide repeat domain"/>
    <property type="match status" value="1"/>
</dbReference>
<dbReference type="OrthoDB" id="297219at2759"/>
<dbReference type="PANTHER" id="PTHR13471:SF0">
    <property type="entry name" value="NUCLEAR EXOSOME REGULATOR NRDE2"/>
    <property type="match status" value="1"/>
</dbReference>
<gene>
    <name evidence="5" type="ORF">BS47DRAFT_1338519</name>
</gene>
<reference evidence="5" key="1">
    <citation type="journal article" date="2020" name="Nat. Commun.">
        <title>Large-scale genome sequencing of mycorrhizal fungi provides insights into the early evolution of symbiotic traits.</title>
        <authorList>
            <person name="Miyauchi S."/>
            <person name="Kiss E."/>
            <person name="Kuo A."/>
            <person name="Drula E."/>
            <person name="Kohler A."/>
            <person name="Sanchez-Garcia M."/>
            <person name="Morin E."/>
            <person name="Andreopoulos B."/>
            <person name="Barry K.W."/>
            <person name="Bonito G."/>
            <person name="Buee M."/>
            <person name="Carver A."/>
            <person name="Chen C."/>
            <person name="Cichocki N."/>
            <person name="Clum A."/>
            <person name="Culley D."/>
            <person name="Crous P.W."/>
            <person name="Fauchery L."/>
            <person name="Girlanda M."/>
            <person name="Hayes R.D."/>
            <person name="Keri Z."/>
            <person name="LaButti K."/>
            <person name="Lipzen A."/>
            <person name="Lombard V."/>
            <person name="Magnuson J."/>
            <person name="Maillard F."/>
            <person name="Murat C."/>
            <person name="Nolan M."/>
            <person name="Ohm R.A."/>
            <person name="Pangilinan J."/>
            <person name="Pereira M.F."/>
            <person name="Perotto S."/>
            <person name="Peter M."/>
            <person name="Pfister S."/>
            <person name="Riley R."/>
            <person name="Sitrit Y."/>
            <person name="Stielow J.B."/>
            <person name="Szollosi G."/>
            <person name="Zifcakova L."/>
            <person name="Stursova M."/>
            <person name="Spatafora J.W."/>
            <person name="Tedersoo L."/>
            <person name="Vaario L.M."/>
            <person name="Yamada A."/>
            <person name="Yan M."/>
            <person name="Wang P."/>
            <person name="Xu J."/>
            <person name="Bruns T."/>
            <person name="Baldrian P."/>
            <person name="Vilgalys R."/>
            <person name="Dunand C."/>
            <person name="Henrissat B."/>
            <person name="Grigoriev I.V."/>
            <person name="Hibbett D."/>
            <person name="Nagy L.G."/>
            <person name="Martin F.M."/>
        </authorList>
    </citation>
    <scope>NUCLEOTIDE SEQUENCE</scope>
    <source>
        <strain evidence="5">UP504</strain>
    </source>
</reference>
<proteinExistence type="inferred from homology"/>
<evidence type="ECO:0000256" key="2">
    <source>
        <dbReference type="ARBA" id="ARBA00009265"/>
    </source>
</evidence>
<evidence type="ECO:0000313" key="6">
    <source>
        <dbReference type="Proteomes" id="UP000886523"/>
    </source>
</evidence>
<dbReference type="InterPro" id="IPR011990">
    <property type="entry name" value="TPR-like_helical_dom_sf"/>
</dbReference>
<accession>A0A9P6E1B8</accession>
<sequence>MLEKAMLAHPANKASEALRLRYLEVIREARLVSEEETAWTKALDEIKSENLWVEYIGFRLRKGGAEALESAISRVWEEVVALGDNELRKYHARLRIFWRAVVGLREAGYLERAIAAIQGQVELMYMQPRVLEDQPFASVCDALEEFWDADMPRIGEPNAQGWISWLKEDDDAKKRDLPSYVVPVVSNSSPGSPSGLELDGYQRWLEAEQKLDADGWLPLRQDDDNADPYSTVLFSDIRPLLFPPPKLSGNGEAMDETLLYVFLQFLGLHIPGLSDSLLPSRSGDLEEGIDSTWSYSTAWNDDGAVSELFSLPTVPPSSATSVSPSLSTPSMASNPISVSTSSSNRALVPNPETWNSFNGVVIGPERRMGSGWGPIKEWTFGTRVPLEGHGGPESHYGDGRMWEKSDLRGINIDFVRGVFQQVDSRLKSESWSEYWIAFEAATDVKEALRVSKSILASFPNSLRLWSVHAHLQRIRGKTDLARKVYQACLLPPPPASSSWLFEANAADRMYMWWCWAEMEWLERRDDDAMRLLFSAVGVSMPPSDPSPTSSSVSIQIPLLRARKAYDRALAVAPGTTVATMDPKTYISVLNCFALLQILHTRSVSATLELYAQYQSSPASLKPAATSFATTRSRRFLDETLAVSSSLLILHFTHTLRNVSPPALLRKHVSEAMRRYPGNSILLGVWLESERGEAVWGRVRSGVADVVLGQGVKEGRRGKSVSVTRVLWSVWVEKWEKGVWDGRKARHVLRNAVEDPRLARCVGLWMALIHLEIGLGNLKVAKGVVYQATEACPWHKGFYLLAFGRLREMFTSGELVQVLNTMAERGIRLRAAHAIEDYVEAEGDEEGGGVEEQEDWGEAELEEESMSLQRLKPY</sequence>
<organism evidence="5 6">
    <name type="scientific">Hydnum rufescens UP504</name>
    <dbReference type="NCBI Taxonomy" id="1448309"/>
    <lineage>
        <taxon>Eukaryota</taxon>
        <taxon>Fungi</taxon>
        <taxon>Dikarya</taxon>
        <taxon>Basidiomycota</taxon>
        <taxon>Agaricomycotina</taxon>
        <taxon>Agaricomycetes</taxon>
        <taxon>Cantharellales</taxon>
        <taxon>Hydnaceae</taxon>
        <taxon>Hydnum</taxon>
    </lineage>
</organism>
<feature type="region of interest" description="Disordered" evidence="4">
    <location>
        <begin position="840"/>
        <end position="873"/>
    </location>
</feature>
<dbReference type="InterPro" id="IPR013633">
    <property type="entry name" value="NRDE-2"/>
</dbReference>
<keyword evidence="3" id="KW-0539">Nucleus</keyword>
<protein>
    <submittedName>
        <fullName evidence="5">Uncharacterized protein</fullName>
    </submittedName>
</protein>
<name>A0A9P6E1B8_9AGAM</name>
<dbReference type="GO" id="GO:0071013">
    <property type="term" value="C:catalytic step 2 spliceosome"/>
    <property type="evidence" value="ECO:0007669"/>
    <property type="project" value="TreeGrafter"/>
</dbReference>
<dbReference type="GO" id="GO:0031048">
    <property type="term" value="P:regulatory ncRNA-mediated heterochromatin formation"/>
    <property type="evidence" value="ECO:0007669"/>
    <property type="project" value="TreeGrafter"/>
</dbReference>
<dbReference type="PANTHER" id="PTHR13471">
    <property type="entry name" value="TETRATRICOPEPTIDE-LIKE HELICAL"/>
    <property type="match status" value="1"/>
</dbReference>
<dbReference type="Proteomes" id="UP000886523">
    <property type="component" value="Unassembled WGS sequence"/>
</dbReference>
<dbReference type="GO" id="GO:1902369">
    <property type="term" value="P:negative regulation of RNA catabolic process"/>
    <property type="evidence" value="ECO:0007669"/>
    <property type="project" value="TreeGrafter"/>
</dbReference>
<evidence type="ECO:0000256" key="1">
    <source>
        <dbReference type="ARBA" id="ARBA00004123"/>
    </source>
</evidence>
<comment type="caution">
    <text evidence="5">The sequence shown here is derived from an EMBL/GenBank/DDBJ whole genome shotgun (WGS) entry which is preliminary data.</text>
</comment>